<accession>I0L271</accession>
<dbReference type="eggNOG" id="COG3208">
    <property type="taxonomic scope" value="Bacteria"/>
</dbReference>
<dbReference type="InterPro" id="IPR001031">
    <property type="entry name" value="Thioesterase"/>
</dbReference>
<evidence type="ECO:0000256" key="1">
    <source>
        <dbReference type="ARBA" id="ARBA00007169"/>
    </source>
</evidence>
<organism evidence="3 4">
    <name type="scientific">Micromonospora lupini str. Lupac 08</name>
    <dbReference type="NCBI Taxonomy" id="1150864"/>
    <lineage>
        <taxon>Bacteria</taxon>
        <taxon>Bacillati</taxon>
        <taxon>Actinomycetota</taxon>
        <taxon>Actinomycetes</taxon>
        <taxon>Micromonosporales</taxon>
        <taxon>Micromonosporaceae</taxon>
        <taxon>Micromonospora</taxon>
    </lineage>
</organism>
<dbReference type="Pfam" id="PF00975">
    <property type="entry name" value="Thioesterase"/>
    <property type="match status" value="1"/>
</dbReference>
<feature type="domain" description="Thioesterase" evidence="2">
    <location>
        <begin position="7"/>
        <end position="223"/>
    </location>
</feature>
<dbReference type="RefSeq" id="WP_007458944.1">
    <property type="nucleotide sequence ID" value="NZ_HF570108.1"/>
</dbReference>
<reference evidence="4" key="1">
    <citation type="journal article" date="2012" name="J. Bacteriol.">
        <title>Genome Sequence of Micromonospora lupini Lupac 08, Isolated from Root Nodules of Lupinus angustifolius.</title>
        <authorList>
            <person name="Alonso-Vega P."/>
            <person name="Normand P."/>
            <person name="Bacigalupe R."/>
            <person name="Pujic P."/>
            <person name="Lajus A."/>
            <person name="Vallenet D."/>
            <person name="Carro L."/>
            <person name="Coll P."/>
            <person name="Trujillo M.E."/>
        </authorList>
    </citation>
    <scope>NUCLEOTIDE SEQUENCE [LARGE SCALE GENOMIC DNA]</scope>
    <source>
        <strain evidence="4">Lupac 08</strain>
    </source>
</reference>
<sequence length="245" mass="25741">MTVAATRLFLLPPAGGSAGVFRGWEDRLETLLGDALSVVAPELPGRGARIAERPPPEVDGYVRDLDQRYAPAPGERWAVVGHSFGALLAASWAALAHRAGRGPALVVVSGAAAPWRHSTAALLDGTDDEIWDRVGALGGLPAQIRATPLGRRLVERALVGDVRASARYRPVGPAPVGCPVLAVRGADDPLVDDELTTAWSALTTAAFTFRVLPGGHFYRSGMEDLVPLLADVLSAPTLPATAERR</sequence>
<dbReference type="Gene3D" id="3.40.50.1820">
    <property type="entry name" value="alpha/beta hydrolase"/>
    <property type="match status" value="1"/>
</dbReference>
<gene>
    <name evidence="3" type="ORF">MILUP08_42849</name>
</gene>
<dbReference type="PANTHER" id="PTHR11487">
    <property type="entry name" value="THIOESTERASE"/>
    <property type="match status" value="1"/>
</dbReference>
<dbReference type="AlphaFoldDB" id="I0L271"/>
<keyword evidence="4" id="KW-1185">Reference proteome</keyword>
<dbReference type="SUPFAM" id="SSF53474">
    <property type="entry name" value="alpha/beta-Hydrolases"/>
    <property type="match status" value="1"/>
</dbReference>
<evidence type="ECO:0000313" key="3">
    <source>
        <dbReference type="EMBL" id="CCH17918.1"/>
    </source>
</evidence>
<protein>
    <submittedName>
        <fullName evidence="3">Thioesterase type II, NRPS/PKS</fullName>
    </submittedName>
</protein>
<dbReference type="STRING" id="1150864.MILUP08_42849"/>
<name>I0L271_9ACTN</name>
<dbReference type="InterPro" id="IPR029058">
    <property type="entry name" value="AB_hydrolase_fold"/>
</dbReference>
<comment type="similarity">
    <text evidence="1">Belongs to the thioesterase family.</text>
</comment>
<proteinExistence type="inferred from homology"/>
<evidence type="ECO:0000313" key="4">
    <source>
        <dbReference type="Proteomes" id="UP000003448"/>
    </source>
</evidence>
<dbReference type="Proteomes" id="UP000003448">
    <property type="component" value="Unassembled WGS sequence"/>
</dbReference>
<evidence type="ECO:0000259" key="2">
    <source>
        <dbReference type="Pfam" id="PF00975"/>
    </source>
</evidence>
<comment type="caution">
    <text evidence="3">The sequence shown here is derived from an EMBL/GenBank/DDBJ whole genome shotgun (WGS) entry which is preliminary data.</text>
</comment>
<dbReference type="PANTHER" id="PTHR11487:SF0">
    <property type="entry name" value="S-ACYL FATTY ACID SYNTHASE THIOESTERASE, MEDIUM CHAIN"/>
    <property type="match status" value="1"/>
</dbReference>
<dbReference type="InterPro" id="IPR012223">
    <property type="entry name" value="TEII"/>
</dbReference>
<dbReference type="OrthoDB" id="8480037at2"/>
<dbReference type="GO" id="GO:0008610">
    <property type="term" value="P:lipid biosynthetic process"/>
    <property type="evidence" value="ECO:0007669"/>
    <property type="project" value="TreeGrafter"/>
</dbReference>
<dbReference type="EMBL" id="CAIE01000022">
    <property type="protein sequence ID" value="CCH17918.1"/>
    <property type="molecule type" value="Genomic_DNA"/>
</dbReference>